<keyword evidence="3" id="KW-1185">Reference proteome</keyword>
<dbReference type="InterPro" id="IPR021267">
    <property type="entry name" value="DUF2844"/>
</dbReference>
<organism evidence="2 3">
    <name type="scientific">Paraburkholderia acidisoli</name>
    <dbReference type="NCBI Taxonomy" id="2571748"/>
    <lineage>
        <taxon>Bacteria</taxon>
        <taxon>Pseudomonadati</taxon>
        <taxon>Pseudomonadota</taxon>
        <taxon>Betaproteobacteria</taxon>
        <taxon>Burkholderiales</taxon>
        <taxon>Burkholderiaceae</taxon>
        <taxon>Paraburkholderia</taxon>
    </lineage>
</organism>
<protein>
    <submittedName>
        <fullName evidence="2">DUF2844 domain-containing protein</fullName>
    </submittedName>
</protein>
<dbReference type="RefSeq" id="WP_158949417.1">
    <property type="nucleotide sequence ID" value="NZ_CP046913.1"/>
</dbReference>
<dbReference type="Proteomes" id="UP000433577">
    <property type="component" value="Chromosome 1"/>
</dbReference>
<evidence type="ECO:0000313" key="2">
    <source>
        <dbReference type="EMBL" id="QGZ61178.1"/>
    </source>
</evidence>
<evidence type="ECO:0000256" key="1">
    <source>
        <dbReference type="SAM" id="SignalP"/>
    </source>
</evidence>
<gene>
    <name evidence="2" type="ORF">FAZ98_05220</name>
</gene>
<dbReference type="KEGG" id="pacs:FAZ98_05220"/>
<dbReference type="OrthoDB" id="7561239at2"/>
<keyword evidence="1" id="KW-0732">Signal</keyword>
<proteinExistence type="predicted"/>
<name>A0A7Z2JER8_9BURK</name>
<dbReference type="Pfam" id="PF11005">
    <property type="entry name" value="DUF2844"/>
    <property type="match status" value="1"/>
</dbReference>
<accession>A0A7Z2JER8</accession>
<feature type="signal peptide" evidence="1">
    <location>
        <begin position="1"/>
        <end position="36"/>
    </location>
</feature>
<dbReference type="AlphaFoldDB" id="A0A7Z2JER8"/>
<reference evidence="2 3" key="1">
    <citation type="submission" date="2019-12" db="EMBL/GenBank/DDBJ databases">
        <title>Paraburkholderia acidiphila 7Q-K02 sp. nov and Paraburkholderia acidisoli DHF22 sp. nov., two strains isolated from forest soil.</title>
        <authorList>
            <person name="Gao Z."/>
            <person name="Qiu L."/>
        </authorList>
    </citation>
    <scope>NUCLEOTIDE SEQUENCE [LARGE SCALE GENOMIC DNA]</scope>
    <source>
        <strain evidence="2 3">DHF22</strain>
    </source>
</reference>
<sequence length="162" mass="16074">MKTCSLAQAGRAVARACTLGGLACLSLAAALPSAQAALGGAPTLPAGATSRTLANGTAHVVGYVDAAGTSVNEYVANASGTVVAYTWAGPARPNLDALLGAYAADWRSAAAALHAADRDDLHAARVVGAHVVVETGGHMRGYVGRAWLPDALPVGMGEGDVQ</sequence>
<feature type="chain" id="PRO_5031199414" evidence="1">
    <location>
        <begin position="37"/>
        <end position="162"/>
    </location>
</feature>
<evidence type="ECO:0000313" key="3">
    <source>
        <dbReference type="Proteomes" id="UP000433577"/>
    </source>
</evidence>
<dbReference type="EMBL" id="CP046913">
    <property type="protein sequence ID" value="QGZ61178.1"/>
    <property type="molecule type" value="Genomic_DNA"/>
</dbReference>